<organism evidence="2 3">
    <name type="scientific">Halorubrum laminariae</name>
    <dbReference type="NCBI Taxonomy" id="1433523"/>
    <lineage>
        <taxon>Archaea</taxon>
        <taxon>Methanobacteriati</taxon>
        <taxon>Methanobacteriota</taxon>
        <taxon>Stenosarchaea group</taxon>
        <taxon>Halobacteria</taxon>
        <taxon>Halobacteriales</taxon>
        <taxon>Haloferacaceae</taxon>
        <taxon>Halorubrum</taxon>
    </lineage>
</organism>
<feature type="compositionally biased region" description="Polar residues" evidence="1">
    <location>
        <begin position="374"/>
        <end position="390"/>
    </location>
</feature>
<gene>
    <name evidence="2" type="ORF">ACFR9T_04170</name>
</gene>
<feature type="region of interest" description="Disordered" evidence="1">
    <location>
        <begin position="364"/>
        <end position="471"/>
    </location>
</feature>
<evidence type="ECO:0000256" key="1">
    <source>
        <dbReference type="SAM" id="MobiDB-lite"/>
    </source>
</evidence>
<dbReference type="AlphaFoldDB" id="A0ABD6BXA4"/>
<dbReference type="EMBL" id="JBHUDB010000001">
    <property type="protein sequence ID" value="MFD1569787.1"/>
    <property type="molecule type" value="Genomic_DNA"/>
</dbReference>
<accession>A0ABD6BXA4</accession>
<keyword evidence="3" id="KW-1185">Reference proteome</keyword>
<dbReference type="Proteomes" id="UP001597185">
    <property type="component" value="Unassembled WGS sequence"/>
</dbReference>
<evidence type="ECO:0000313" key="3">
    <source>
        <dbReference type="Proteomes" id="UP001597185"/>
    </source>
</evidence>
<dbReference type="Pfam" id="PF07232">
    <property type="entry name" value="DUF1424"/>
    <property type="match status" value="1"/>
</dbReference>
<reference evidence="2 3" key="1">
    <citation type="journal article" date="2019" name="Int. J. Syst. Evol. Microbiol.">
        <title>The Global Catalogue of Microorganisms (GCM) 10K type strain sequencing project: providing services to taxonomists for standard genome sequencing and annotation.</title>
        <authorList>
            <consortium name="The Broad Institute Genomics Platform"/>
            <consortium name="The Broad Institute Genome Sequencing Center for Infectious Disease"/>
            <person name="Wu L."/>
            <person name="Ma J."/>
        </authorList>
    </citation>
    <scope>NUCLEOTIDE SEQUENCE [LARGE SCALE GENOMIC DNA]</scope>
    <source>
        <strain evidence="2 3">CGMCC 1.12689</strain>
    </source>
</reference>
<evidence type="ECO:0000313" key="2">
    <source>
        <dbReference type="EMBL" id="MFD1569787.1"/>
    </source>
</evidence>
<name>A0ABD6BXA4_9EURY</name>
<dbReference type="InterPro" id="IPR009870">
    <property type="entry name" value="DUF1424"/>
</dbReference>
<proteinExistence type="predicted"/>
<comment type="caution">
    <text evidence="2">The sequence shown here is derived from an EMBL/GenBank/DDBJ whole genome shotgun (WGS) entry which is preliminary data.</text>
</comment>
<feature type="compositionally biased region" description="Basic and acidic residues" evidence="1">
    <location>
        <begin position="460"/>
        <end position="471"/>
    </location>
</feature>
<protein>
    <submittedName>
        <fullName evidence="2">Uncharacterized protein</fullName>
    </submittedName>
</protein>
<dbReference type="RefSeq" id="WP_256418203.1">
    <property type="nucleotide sequence ID" value="NZ_JANHDL010000005.1"/>
</dbReference>
<sequence>MSGIIERYEDRVFEPVSTVHGRKLREEVLEEPETVLRTVDIGENQQKSVEETVSRDSLPLIAAIEEMLDWYEGYRDKFLRMARGSEIRNDYESFLIDMDNSLTPKYQSTQYARLKALKRQFMGGKYPCGRTCEAEYAEPVTVLFGLTASSLGSDGSFRPMADHDREIRDAWSGSSNSVKRTLRYVLEDTLGLSPGEYAWWWQSEPHPGPQKDATGYSHSHPVVIFDAAATSTPTSVAIDPETYRPIVAKHVSECEGAGWSAHNIEMAVTVREDDDIQDFAGYVSEYLAVAPDEDLLERSDEYLMWAASQWATTTQKYSRSRWATAACKADACQQQYFDPETEQTVPHGDSIVRSSKPGLTYECAECGSPHGIDQSESLAQSRLSESTTDQEQTDGGEQERTLAERWPSARSAGSLGSETRARRCDHDEPDTCPLCATETEAPNHTISGEVPIPQSAEAPPAERHRDGFEREPEWAPDAVVQLSTEEETEIGSPGGTAYGTIVVEGTGSIMDRTDLPYLPQPAVLSGPEPWENTSLFDEFDVRSGRVPPPELIAREWSETVQANGRVTPKQWSDDWYTTRFERQSSPPESMLCEQERVAIKELVESTGETSPISIAGQLMLPPSALDEIRSTVKSTI</sequence>